<proteinExistence type="inferred from homology"/>
<dbReference type="Pfam" id="PF00126">
    <property type="entry name" value="HTH_1"/>
    <property type="match status" value="1"/>
</dbReference>
<dbReference type="EMBL" id="SPUM01000094">
    <property type="protein sequence ID" value="TFW31334.1"/>
    <property type="molecule type" value="Genomic_DNA"/>
</dbReference>
<dbReference type="AlphaFoldDB" id="A0A4Y9SXA7"/>
<evidence type="ECO:0000256" key="3">
    <source>
        <dbReference type="ARBA" id="ARBA00023125"/>
    </source>
</evidence>
<reference evidence="6 7" key="1">
    <citation type="submission" date="2019-03" db="EMBL/GenBank/DDBJ databases">
        <title>Draft genome of Massilia hortus sp. nov., a novel bacterial species of the Oxalobacteraceae family.</title>
        <authorList>
            <person name="Peta V."/>
            <person name="Raths R."/>
            <person name="Bucking H."/>
        </authorList>
    </citation>
    <scope>NUCLEOTIDE SEQUENCE [LARGE SCALE GENOMIC DNA]</scope>
    <source>
        <strain evidence="6 7">ONC3</strain>
    </source>
</reference>
<dbReference type="GO" id="GO:0003700">
    <property type="term" value="F:DNA-binding transcription factor activity"/>
    <property type="evidence" value="ECO:0007669"/>
    <property type="project" value="InterPro"/>
</dbReference>
<name>A0A4Y9SXA7_9BURK</name>
<dbReference type="InterPro" id="IPR000847">
    <property type="entry name" value="LysR_HTH_N"/>
</dbReference>
<dbReference type="FunFam" id="1.10.10.10:FF:000001">
    <property type="entry name" value="LysR family transcriptional regulator"/>
    <property type="match status" value="1"/>
</dbReference>
<dbReference type="PROSITE" id="PS50931">
    <property type="entry name" value="HTH_LYSR"/>
    <property type="match status" value="1"/>
</dbReference>
<dbReference type="InterPro" id="IPR036390">
    <property type="entry name" value="WH_DNA-bd_sf"/>
</dbReference>
<feature type="domain" description="HTH lysR-type" evidence="5">
    <location>
        <begin position="3"/>
        <end position="60"/>
    </location>
</feature>
<evidence type="ECO:0000256" key="2">
    <source>
        <dbReference type="ARBA" id="ARBA00023015"/>
    </source>
</evidence>
<dbReference type="Pfam" id="PF03466">
    <property type="entry name" value="LysR_substrate"/>
    <property type="match status" value="1"/>
</dbReference>
<keyword evidence="7" id="KW-1185">Reference proteome</keyword>
<dbReference type="SUPFAM" id="SSF53850">
    <property type="entry name" value="Periplasmic binding protein-like II"/>
    <property type="match status" value="1"/>
</dbReference>
<organism evidence="6 7">
    <name type="scientific">Massilia horti</name>
    <dbReference type="NCBI Taxonomy" id="2562153"/>
    <lineage>
        <taxon>Bacteria</taxon>
        <taxon>Pseudomonadati</taxon>
        <taxon>Pseudomonadota</taxon>
        <taxon>Betaproteobacteria</taxon>
        <taxon>Burkholderiales</taxon>
        <taxon>Oxalobacteraceae</taxon>
        <taxon>Telluria group</taxon>
        <taxon>Massilia</taxon>
    </lineage>
</organism>
<evidence type="ECO:0000313" key="7">
    <source>
        <dbReference type="Proteomes" id="UP000297258"/>
    </source>
</evidence>
<dbReference type="CDD" id="cd08414">
    <property type="entry name" value="PBP2_LTTR_aromatics_like"/>
    <property type="match status" value="1"/>
</dbReference>
<dbReference type="InterPro" id="IPR036388">
    <property type="entry name" value="WH-like_DNA-bd_sf"/>
</dbReference>
<comment type="caution">
    <text evidence="6">The sequence shown here is derived from an EMBL/GenBank/DDBJ whole genome shotgun (WGS) entry which is preliminary data.</text>
</comment>
<dbReference type="PANTHER" id="PTHR30346">
    <property type="entry name" value="TRANSCRIPTIONAL DUAL REGULATOR HCAR-RELATED"/>
    <property type="match status" value="1"/>
</dbReference>
<dbReference type="OrthoDB" id="8807047at2"/>
<comment type="similarity">
    <text evidence="1">Belongs to the LysR transcriptional regulatory family.</text>
</comment>
<dbReference type="SUPFAM" id="SSF46785">
    <property type="entry name" value="Winged helix' DNA-binding domain"/>
    <property type="match status" value="1"/>
</dbReference>
<evidence type="ECO:0000259" key="5">
    <source>
        <dbReference type="PROSITE" id="PS50931"/>
    </source>
</evidence>
<sequence length="305" mass="33289">MKMDLRCLRSFVTLADTLHFGRAAERLRRAQPALTQHIQRLEEELGVRLFERGPRNVSLTPVGAQFLVEARKVLEQVERAALVAARAQRGEVGNIELTYVSSMAYSGILPQLLAAFEGIAPDVTIGLTEADQQSQMTYLEEGRADVALVRLPLSHLPDNFSTITVRKERVVACLREGHRLAHRPVAVRELADESFLATHLEEGHGFYDTFVRICRAAGFEPRIASRSHQFATIVGLVAAGRGIALVPESVKKLTVPGVVYSDLIGPSITSDVAVAFRADGNAPSTQRLLKLCAELGDSASIRTTG</sequence>
<protein>
    <submittedName>
        <fullName evidence="6">LysR family transcriptional regulator</fullName>
    </submittedName>
</protein>
<keyword evidence="2" id="KW-0805">Transcription regulation</keyword>
<evidence type="ECO:0000313" key="6">
    <source>
        <dbReference type="EMBL" id="TFW31334.1"/>
    </source>
</evidence>
<dbReference type="PANTHER" id="PTHR30346:SF17">
    <property type="entry name" value="LYSR FAMILY TRANSCRIPTIONAL REGULATOR"/>
    <property type="match status" value="1"/>
</dbReference>
<dbReference type="Proteomes" id="UP000297258">
    <property type="component" value="Unassembled WGS sequence"/>
</dbReference>
<dbReference type="PRINTS" id="PR00039">
    <property type="entry name" value="HTHLYSR"/>
</dbReference>
<dbReference type="GO" id="GO:0032993">
    <property type="term" value="C:protein-DNA complex"/>
    <property type="evidence" value="ECO:0007669"/>
    <property type="project" value="TreeGrafter"/>
</dbReference>
<evidence type="ECO:0000256" key="4">
    <source>
        <dbReference type="ARBA" id="ARBA00023163"/>
    </source>
</evidence>
<gene>
    <name evidence="6" type="ORF">E4O92_14130</name>
</gene>
<dbReference type="InterPro" id="IPR005119">
    <property type="entry name" value="LysR_subst-bd"/>
</dbReference>
<keyword evidence="3" id="KW-0238">DNA-binding</keyword>
<accession>A0A4Y9SXA7</accession>
<keyword evidence="4" id="KW-0804">Transcription</keyword>
<dbReference type="GO" id="GO:0003677">
    <property type="term" value="F:DNA binding"/>
    <property type="evidence" value="ECO:0007669"/>
    <property type="project" value="UniProtKB-KW"/>
</dbReference>
<dbReference type="Gene3D" id="3.40.190.10">
    <property type="entry name" value="Periplasmic binding protein-like II"/>
    <property type="match status" value="2"/>
</dbReference>
<evidence type="ECO:0000256" key="1">
    <source>
        <dbReference type="ARBA" id="ARBA00009437"/>
    </source>
</evidence>
<dbReference type="Gene3D" id="1.10.10.10">
    <property type="entry name" value="Winged helix-like DNA-binding domain superfamily/Winged helix DNA-binding domain"/>
    <property type="match status" value="1"/>
</dbReference>